<accession>A0A9D1HPL0</accession>
<dbReference type="Pfam" id="PF13240">
    <property type="entry name" value="Zn_Ribbon_1"/>
    <property type="match status" value="1"/>
</dbReference>
<keyword evidence="1" id="KW-0472">Membrane</keyword>
<feature type="domain" description="Zinc-ribbon" evidence="2">
    <location>
        <begin position="2"/>
        <end position="24"/>
    </location>
</feature>
<dbReference type="Proteomes" id="UP000824175">
    <property type="component" value="Unassembled WGS sequence"/>
</dbReference>
<evidence type="ECO:0000259" key="2">
    <source>
        <dbReference type="Pfam" id="PF13240"/>
    </source>
</evidence>
<dbReference type="EMBL" id="DVMJ01000062">
    <property type="protein sequence ID" value="HIU13906.1"/>
    <property type="molecule type" value="Genomic_DNA"/>
</dbReference>
<feature type="transmembrane region" description="Helical" evidence="1">
    <location>
        <begin position="36"/>
        <end position="56"/>
    </location>
</feature>
<sequence length="632" mass="70355">MHCPQCHHENEKEARFCEHCGAPLPLQTKKKRPPSLLWGGLVVGVVALLAAGWFLICQHQPSDKAYQETLETAQQYLMSLDYENAKASYLEAVDIEPKQATAYLALADIYMLEEDPEEAAAILEQGLAHVGEDSDEAASIQAKQEEIIHYTWLVLPQFEADALFYLKDDDLDHSSNELICQYQSDYAVFEKAGRYGLIGHDGVVLTEPIYASIVVDRTHYLLVTEGEPYQEVDGQWNTFILSNDTIVPFYGADGYIGQATGVNYYYTTELMDTDHQPAREPQVPIPVAHYDTVVTTDLGRQWQKTVTGPYAIYSEGGLQSDFVYSALGSYRDGLMAACQDGKWGYVNAQGEVVIPFAYDASWTHYAYADDPTAYSDMCYSASDGYVVLSQNGTYALADTTGKTILMDGTFDEILPVVDGKAFVRMGTHWGVIVLNDDSGSSSESLSDEAIIERVEDYFGPDYVIFESEVTSSDKNLQGFIRYQGGSQANVMAGTFYVDKQSGDVKESETASEVLFNLYQTVAAPAYPSQQDDYLIYTDANGVEMTCFANAADRSQIYLVYDGEMVYMSLGSDAPCEQYRLVDGQWQLMSTEVLIARQPTKLLASNLEIYDEDHQLLVASSEYVDLDWSKIHA</sequence>
<protein>
    <submittedName>
        <fullName evidence="3">WG repeat-containing protein</fullName>
    </submittedName>
</protein>
<dbReference type="Pfam" id="PF14559">
    <property type="entry name" value="TPR_19"/>
    <property type="match status" value="1"/>
</dbReference>
<keyword evidence="1" id="KW-1133">Transmembrane helix</keyword>
<gene>
    <name evidence="3" type="ORF">IAD15_07555</name>
</gene>
<evidence type="ECO:0000313" key="4">
    <source>
        <dbReference type="Proteomes" id="UP000824175"/>
    </source>
</evidence>
<dbReference type="Gene3D" id="1.25.40.10">
    <property type="entry name" value="Tetratricopeptide repeat domain"/>
    <property type="match status" value="1"/>
</dbReference>
<dbReference type="InterPro" id="IPR032774">
    <property type="entry name" value="WG_beta_rep"/>
</dbReference>
<dbReference type="InterPro" id="IPR011990">
    <property type="entry name" value="TPR-like_helical_dom_sf"/>
</dbReference>
<dbReference type="Pfam" id="PF14903">
    <property type="entry name" value="WG_beta_rep"/>
    <property type="match status" value="1"/>
</dbReference>
<reference evidence="3" key="2">
    <citation type="journal article" date="2021" name="PeerJ">
        <title>Extensive microbial diversity within the chicken gut microbiome revealed by metagenomics and culture.</title>
        <authorList>
            <person name="Gilroy R."/>
            <person name="Ravi A."/>
            <person name="Getino M."/>
            <person name="Pursley I."/>
            <person name="Horton D.L."/>
            <person name="Alikhan N.F."/>
            <person name="Baker D."/>
            <person name="Gharbi K."/>
            <person name="Hall N."/>
            <person name="Watson M."/>
            <person name="Adriaenssens E.M."/>
            <person name="Foster-Nyarko E."/>
            <person name="Jarju S."/>
            <person name="Secka A."/>
            <person name="Antonio M."/>
            <person name="Oren A."/>
            <person name="Chaudhuri R.R."/>
            <person name="La Ragione R."/>
            <person name="Hildebrand F."/>
            <person name="Pallen M.J."/>
        </authorList>
    </citation>
    <scope>NUCLEOTIDE SEQUENCE</scope>
    <source>
        <strain evidence="3">CHK195-11698</strain>
    </source>
</reference>
<dbReference type="InterPro" id="IPR026870">
    <property type="entry name" value="Zinc_ribbon_dom"/>
</dbReference>
<comment type="caution">
    <text evidence="3">The sequence shown here is derived from an EMBL/GenBank/DDBJ whole genome shotgun (WGS) entry which is preliminary data.</text>
</comment>
<proteinExistence type="predicted"/>
<dbReference type="SUPFAM" id="SSF48452">
    <property type="entry name" value="TPR-like"/>
    <property type="match status" value="1"/>
</dbReference>
<reference evidence="3" key="1">
    <citation type="submission" date="2020-10" db="EMBL/GenBank/DDBJ databases">
        <authorList>
            <person name="Gilroy R."/>
        </authorList>
    </citation>
    <scope>NUCLEOTIDE SEQUENCE</scope>
    <source>
        <strain evidence="3">CHK195-11698</strain>
    </source>
</reference>
<keyword evidence="1" id="KW-0812">Transmembrane</keyword>
<evidence type="ECO:0000313" key="3">
    <source>
        <dbReference type="EMBL" id="HIU13906.1"/>
    </source>
</evidence>
<evidence type="ECO:0000256" key="1">
    <source>
        <dbReference type="SAM" id="Phobius"/>
    </source>
</evidence>
<dbReference type="AlphaFoldDB" id="A0A9D1HPL0"/>
<name>A0A9D1HPL0_9FIRM</name>
<organism evidence="3 4">
    <name type="scientific">Candidatus Fimiplasma intestinipullorum</name>
    <dbReference type="NCBI Taxonomy" id="2840825"/>
    <lineage>
        <taxon>Bacteria</taxon>
        <taxon>Bacillati</taxon>
        <taxon>Bacillota</taxon>
        <taxon>Clostridia</taxon>
        <taxon>Eubacteriales</taxon>
        <taxon>Candidatus Fimiplasma</taxon>
    </lineage>
</organism>